<accession>A0A8H6XIV7</accession>
<name>A0A8H6XIV7_9AGAR</name>
<keyword evidence="4" id="KW-1185">Reference proteome</keyword>
<protein>
    <recommendedName>
        <fullName evidence="5">Cyclase</fullName>
    </recommendedName>
</protein>
<dbReference type="PANTHER" id="PTHR34861:SF11">
    <property type="entry name" value="CYCLASE"/>
    <property type="match status" value="1"/>
</dbReference>
<dbReference type="AlphaFoldDB" id="A0A8H6XIV7"/>
<evidence type="ECO:0000313" key="4">
    <source>
        <dbReference type="Proteomes" id="UP000620124"/>
    </source>
</evidence>
<proteinExistence type="inferred from homology"/>
<comment type="similarity">
    <text evidence="1">Belongs to the Cyclase 1 superfamily.</text>
</comment>
<evidence type="ECO:0000256" key="1">
    <source>
        <dbReference type="ARBA" id="ARBA00007865"/>
    </source>
</evidence>
<dbReference type="OrthoDB" id="5396at2759"/>
<keyword evidence="2" id="KW-0732">Signal</keyword>
<dbReference type="InterPro" id="IPR007325">
    <property type="entry name" value="KFase/CYL"/>
</dbReference>
<dbReference type="Gene3D" id="3.50.30.50">
    <property type="entry name" value="Putative cyclase"/>
    <property type="match status" value="1"/>
</dbReference>
<feature type="chain" id="PRO_5034570141" description="Cyclase" evidence="2">
    <location>
        <begin position="18"/>
        <end position="370"/>
    </location>
</feature>
<feature type="signal peptide" evidence="2">
    <location>
        <begin position="1"/>
        <end position="17"/>
    </location>
</feature>
<evidence type="ECO:0000256" key="2">
    <source>
        <dbReference type="SAM" id="SignalP"/>
    </source>
</evidence>
<dbReference type="Pfam" id="PF04199">
    <property type="entry name" value="Cyclase"/>
    <property type="match status" value="1"/>
</dbReference>
<dbReference type="InterPro" id="IPR037175">
    <property type="entry name" value="KFase_sf"/>
</dbReference>
<reference evidence="3" key="1">
    <citation type="submission" date="2020-05" db="EMBL/GenBank/DDBJ databases">
        <title>Mycena genomes resolve the evolution of fungal bioluminescence.</title>
        <authorList>
            <person name="Tsai I.J."/>
        </authorList>
    </citation>
    <scope>NUCLEOTIDE SEQUENCE</scope>
    <source>
        <strain evidence="3">CCC161011</strain>
    </source>
</reference>
<organism evidence="3 4">
    <name type="scientific">Mycena venus</name>
    <dbReference type="NCBI Taxonomy" id="2733690"/>
    <lineage>
        <taxon>Eukaryota</taxon>
        <taxon>Fungi</taxon>
        <taxon>Dikarya</taxon>
        <taxon>Basidiomycota</taxon>
        <taxon>Agaricomycotina</taxon>
        <taxon>Agaricomycetes</taxon>
        <taxon>Agaricomycetidae</taxon>
        <taxon>Agaricales</taxon>
        <taxon>Marasmiineae</taxon>
        <taxon>Mycenaceae</taxon>
        <taxon>Mycena</taxon>
    </lineage>
</organism>
<evidence type="ECO:0008006" key="5">
    <source>
        <dbReference type="Google" id="ProtNLM"/>
    </source>
</evidence>
<dbReference type="PANTHER" id="PTHR34861">
    <property type="match status" value="1"/>
</dbReference>
<comment type="caution">
    <text evidence="3">The sequence shown here is derived from an EMBL/GenBank/DDBJ whole genome shotgun (WGS) entry which is preliminary data.</text>
</comment>
<dbReference type="Proteomes" id="UP000620124">
    <property type="component" value="Unassembled WGS sequence"/>
</dbReference>
<sequence>MNSFTVFALAAAVFTDARPVPHPLTLVSRAVNDSNIYANWPTYDQLPLHPSFPTKAAWGVWGESDELGSLNHIRNATILAAKSEIQLGRAFNLNLELSMPDPPINTNRRPLIHAIQPFAGYQDDVITLNTQISTQFDGLRHFPYSTNLSQDTYQFYNDLITFDDIMAPGGSSTLGIQNAAQKGIAGRGILLDWARWMDSKNATFDAFNATTISTVDLDAVATFQGLDPATFASPGDFLVVRTGFTQQYVALAPHDQAILPYREGNDAQFLGMEASDEMLRWLWDKKLALVGSDNPAFESLPLGLGFIDGVQRSLHQVFIGGWGQSIVEFLNLENLAVACHELKRYSFFFTIQNLNVVGGIASPPNAMAIL</sequence>
<dbReference type="GO" id="GO:0004061">
    <property type="term" value="F:arylformamidase activity"/>
    <property type="evidence" value="ECO:0007669"/>
    <property type="project" value="InterPro"/>
</dbReference>
<dbReference type="EMBL" id="JACAZI010000018">
    <property type="protein sequence ID" value="KAF7341165.1"/>
    <property type="molecule type" value="Genomic_DNA"/>
</dbReference>
<dbReference type="GO" id="GO:0019441">
    <property type="term" value="P:L-tryptophan catabolic process to kynurenine"/>
    <property type="evidence" value="ECO:0007669"/>
    <property type="project" value="InterPro"/>
</dbReference>
<gene>
    <name evidence="3" type="ORF">MVEN_01851300</name>
</gene>
<dbReference type="SUPFAM" id="SSF102198">
    <property type="entry name" value="Putative cyclase"/>
    <property type="match status" value="1"/>
</dbReference>
<evidence type="ECO:0000313" key="3">
    <source>
        <dbReference type="EMBL" id="KAF7341165.1"/>
    </source>
</evidence>